<dbReference type="SUPFAM" id="SSF56112">
    <property type="entry name" value="Protein kinase-like (PK-like)"/>
    <property type="match status" value="1"/>
</dbReference>
<evidence type="ECO:0000313" key="1">
    <source>
        <dbReference type="EMBL" id="CAD6339189.1"/>
    </source>
</evidence>
<organism evidence="1 2">
    <name type="scientific">Miscanthus lutarioriparius</name>
    <dbReference type="NCBI Taxonomy" id="422564"/>
    <lineage>
        <taxon>Eukaryota</taxon>
        <taxon>Viridiplantae</taxon>
        <taxon>Streptophyta</taxon>
        <taxon>Embryophyta</taxon>
        <taxon>Tracheophyta</taxon>
        <taxon>Spermatophyta</taxon>
        <taxon>Magnoliopsida</taxon>
        <taxon>Liliopsida</taxon>
        <taxon>Poales</taxon>
        <taxon>Poaceae</taxon>
        <taxon>PACMAD clade</taxon>
        <taxon>Panicoideae</taxon>
        <taxon>Andropogonodae</taxon>
        <taxon>Andropogoneae</taxon>
        <taxon>Saccharinae</taxon>
        <taxon>Miscanthus</taxon>
    </lineage>
</organism>
<protein>
    <submittedName>
        <fullName evidence="1">Uncharacterized protein</fullName>
    </submittedName>
</protein>
<dbReference type="EMBL" id="CAJGYO010000019">
    <property type="protein sequence ID" value="CAD6339189.1"/>
    <property type="molecule type" value="Genomic_DNA"/>
</dbReference>
<dbReference type="PANTHER" id="PTHR45707">
    <property type="entry name" value="C2 CALCIUM/LIPID-BINDING PLANT PHOSPHORIBOSYLTRANSFERASE FAMILY PROTEIN"/>
    <property type="match status" value="1"/>
</dbReference>
<accession>A0A811S9C9</accession>
<dbReference type="Gene3D" id="3.30.200.20">
    <property type="entry name" value="Phosphorylase Kinase, domain 1"/>
    <property type="match status" value="1"/>
</dbReference>
<keyword evidence="2" id="KW-1185">Reference proteome</keyword>
<comment type="caution">
    <text evidence="1">The sequence shown here is derived from an EMBL/GenBank/DDBJ whole genome shotgun (WGS) entry which is preliminary data.</text>
</comment>
<reference evidence="1" key="1">
    <citation type="submission" date="2020-10" db="EMBL/GenBank/DDBJ databases">
        <authorList>
            <person name="Han B."/>
            <person name="Lu T."/>
            <person name="Zhao Q."/>
            <person name="Huang X."/>
            <person name="Zhao Y."/>
        </authorList>
    </citation>
    <scope>NUCLEOTIDE SEQUENCE</scope>
</reference>
<sequence>MEGESSTCTYDQLESIILNGSSGPCSLPLEYLRRITNNFSDERLLGEGAFGKVYK</sequence>
<dbReference type="AlphaFoldDB" id="A0A811S9C9"/>
<dbReference type="InterPro" id="IPR011009">
    <property type="entry name" value="Kinase-like_dom_sf"/>
</dbReference>
<dbReference type="Proteomes" id="UP000604825">
    <property type="component" value="Unassembled WGS sequence"/>
</dbReference>
<evidence type="ECO:0000313" key="2">
    <source>
        <dbReference type="Proteomes" id="UP000604825"/>
    </source>
</evidence>
<name>A0A811S9C9_9POAL</name>
<dbReference type="OrthoDB" id="691120at2759"/>
<proteinExistence type="predicted"/>
<gene>
    <name evidence="1" type="ORF">NCGR_LOCUS63287</name>
</gene>